<dbReference type="EnsemblProtists" id="EOD10051">
    <property type="protein sequence ID" value="EOD10051"/>
    <property type="gene ID" value="EMIHUDRAFT_437993"/>
</dbReference>
<dbReference type="SUPFAM" id="SSF51197">
    <property type="entry name" value="Clavaminate synthase-like"/>
    <property type="match status" value="1"/>
</dbReference>
<evidence type="ECO:0000256" key="1">
    <source>
        <dbReference type="SAM" id="MobiDB-lite"/>
    </source>
</evidence>
<dbReference type="KEGG" id="ehx:EMIHUDRAFT_437993"/>
<accession>A0A0D3IFL6</accession>
<dbReference type="HOGENOM" id="CLU_2089384_0_0_1"/>
<name>A0A0D3IFL6_EMIH1</name>
<protein>
    <recommendedName>
        <fullName evidence="4">JmjC domain-containing protein</fullName>
    </recommendedName>
</protein>
<feature type="compositionally biased region" description="Gly residues" evidence="1">
    <location>
        <begin position="95"/>
        <end position="104"/>
    </location>
</feature>
<sequence>MPAGLPVRCSQGPGDMMLVPAHWGHATINEAFSIGVGDLYCDRRLSIYLQDGRCASPVKTLRGMAPTQRLRGYFVMSGGAPARGKGRGDARGRGALPGRGGPGRALGRARSKRRRSS</sequence>
<dbReference type="Proteomes" id="UP000013827">
    <property type="component" value="Unassembled WGS sequence"/>
</dbReference>
<dbReference type="GeneID" id="17256239"/>
<dbReference type="PaxDb" id="2903-EOD10051"/>
<evidence type="ECO:0000313" key="3">
    <source>
        <dbReference type="Proteomes" id="UP000013827"/>
    </source>
</evidence>
<feature type="compositionally biased region" description="Basic residues" evidence="1">
    <location>
        <begin position="107"/>
        <end position="117"/>
    </location>
</feature>
<evidence type="ECO:0000313" key="2">
    <source>
        <dbReference type="EnsemblProtists" id="EOD10051"/>
    </source>
</evidence>
<feature type="region of interest" description="Disordered" evidence="1">
    <location>
        <begin position="76"/>
        <end position="117"/>
    </location>
</feature>
<dbReference type="AlphaFoldDB" id="A0A0D3IFL6"/>
<reference evidence="3" key="1">
    <citation type="journal article" date="2013" name="Nature">
        <title>Pan genome of the phytoplankton Emiliania underpins its global distribution.</title>
        <authorList>
            <person name="Read B.A."/>
            <person name="Kegel J."/>
            <person name="Klute M.J."/>
            <person name="Kuo A."/>
            <person name="Lefebvre S.C."/>
            <person name="Maumus F."/>
            <person name="Mayer C."/>
            <person name="Miller J."/>
            <person name="Monier A."/>
            <person name="Salamov A."/>
            <person name="Young J."/>
            <person name="Aguilar M."/>
            <person name="Claverie J.M."/>
            <person name="Frickenhaus S."/>
            <person name="Gonzalez K."/>
            <person name="Herman E.K."/>
            <person name="Lin Y.C."/>
            <person name="Napier J."/>
            <person name="Ogata H."/>
            <person name="Sarno A.F."/>
            <person name="Shmutz J."/>
            <person name="Schroeder D."/>
            <person name="de Vargas C."/>
            <person name="Verret F."/>
            <person name="von Dassow P."/>
            <person name="Valentin K."/>
            <person name="Van de Peer Y."/>
            <person name="Wheeler G."/>
            <person name="Dacks J.B."/>
            <person name="Delwiche C.F."/>
            <person name="Dyhrman S.T."/>
            <person name="Glockner G."/>
            <person name="John U."/>
            <person name="Richards T."/>
            <person name="Worden A.Z."/>
            <person name="Zhang X."/>
            <person name="Grigoriev I.V."/>
            <person name="Allen A.E."/>
            <person name="Bidle K."/>
            <person name="Borodovsky M."/>
            <person name="Bowler C."/>
            <person name="Brownlee C."/>
            <person name="Cock J.M."/>
            <person name="Elias M."/>
            <person name="Gladyshev V.N."/>
            <person name="Groth M."/>
            <person name="Guda C."/>
            <person name="Hadaegh A."/>
            <person name="Iglesias-Rodriguez M.D."/>
            <person name="Jenkins J."/>
            <person name="Jones B.M."/>
            <person name="Lawson T."/>
            <person name="Leese F."/>
            <person name="Lindquist E."/>
            <person name="Lobanov A."/>
            <person name="Lomsadze A."/>
            <person name="Malik S.B."/>
            <person name="Marsh M.E."/>
            <person name="Mackinder L."/>
            <person name="Mock T."/>
            <person name="Mueller-Roeber B."/>
            <person name="Pagarete A."/>
            <person name="Parker M."/>
            <person name="Probert I."/>
            <person name="Quesneville H."/>
            <person name="Raines C."/>
            <person name="Rensing S.A."/>
            <person name="Riano-Pachon D.M."/>
            <person name="Richier S."/>
            <person name="Rokitta S."/>
            <person name="Shiraiwa Y."/>
            <person name="Soanes D.M."/>
            <person name="van der Giezen M."/>
            <person name="Wahlund T.M."/>
            <person name="Williams B."/>
            <person name="Wilson W."/>
            <person name="Wolfe G."/>
            <person name="Wurch L.L."/>
        </authorList>
    </citation>
    <scope>NUCLEOTIDE SEQUENCE</scope>
</reference>
<evidence type="ECO:0008006" key="4">
    <source>
        <dbReference type="Google" id="ProtNLM"/>
    </source>
</evidence>
<dbReference type="RefSeq" id="XP_005762480.1">
    <property type="nucleotide sequence ID" value="XM_005762423.1"/>
</dbReference>
<keyword evidence="3" id="KW-1185">Reference proteome</keyword>
<reference evidence="2" key="2">
    <citation type="submission" date="2024-10" db="UniProtKB">
        <authorList>
            <consortium name="EnsemblProtists"/>
        </authorList>
    </citation>
    <scope>IDENTIFICATION</scope>
</reference>
<proteinExistence type="predicted"/>
<organism evidence="2 3">
    <name type="scientific">Emiliania huxleyi (strain CCMP1516)</name>
    <dbReference type="NCBI Taxonomy" id="280463"/>
    <lineage>
        <taxon>Eukaryota</taxon>
        <taxon>Haptista</taxon>
        <taxon>Haptophyta</taxon>
        <taxon>Prymnesiophyceae</taxon>
        <taxon>Isochrysidales</taxon>
        <taxon>Noelaerhabdaceae</taxon>
        <taxon>Emiliania</taxon>
    </lineage>
</organism>